<proteinExistence type="predicted"/>
<keyword evidence="4" id="KW-1185">Reference proteome</keyword>
<accession>A0A1M6W790</accession>
<reference evidence="4" key="1">
    <citation type="submission" date="2016-11" db="EMBL/GenBank/DDBJ databases">
        <authorList>
            <person name="Varghese N."/>
            <person name="Submissions S."/>
        </authorList>
    </citation>
    <scope>NUCLEOTIDE SEQUENCE [LARGE SCALE GENOMIC DNA]</scope>
    <source>
        <strain evidence="4">DSM 18569</strain>
    </source>
</reference>
<dbReference type="InterPro" id="IPR045497">
    <property type="entry name" value="DUF6438"/>
</dbReference>
<evidence type="ECO:0000313" key="3">
    <source>
        <dbReference type="EMBL" id="SHK89557.1"/>
    </source>
</evidence>
<gene>
    <name evidence="3" type="ORF">SAMN02746009_01768</name>
</gene>
<evidence type="ECO:0000259" key="2">
    <source>
        <dbReference type="Pfam" id="PF20033"/>
    </source>
</evidence>
<evidence type="ECO:0000313" key="4">
    <source>
        <dbReference type="Proteomes" id="UP000183947"/>
    </source>
</evidence>
<feature type="domain" description="DUF6438" evidence="2">
    <location>
        <begin position="190"/>
        <end position="277"/>
    </location>
</feature>
<evidence type="ECO:0000256" key="1">
    <source>
        <dbReference type="SAM" id="MobiDB-lite"/>
    </source>
</evidence>
<dbReference type="Pfam" id="PF20033">
    <property type="entry name" value="DUF6438"/>
    <property type="match status" value="1"/>
</dbReference>
<protein>
    <recommendedName>
        <fullName evidence="2">DUF6438 domain-containing protein</fullName>
    </recommendedName>
</protein>
<dbReference type="AlphaFoldDB" id="A0A1M6W790"/>
<name>A0A1M6W790_9BACT</name>
<feature type="region of interest" description="Disordered" evidence="1">
    <location>
        <begin position="1"/>
        <end position="20"/>
    </location>
</feature>
<organism evidence="3 4">
    <name type="scientific">Hymenobacter psychrotolerans DSM 18569</name>
    <dbReference type="NCBI Taxonomy" id="1121959"/>
    <lineage>
        <taxon>Bacteria</taxon>
        <taxon>Pseudomonadati</taxon>
        <taxon>Bacteroidota</taxon>
        <taxon>Cytophagia</taxon>
        <taxon>Cytophagales</taxon>
        <taxon>Hymenobacteraceae</taxon>
        <taxon>Hymenobacter</taxon>
    </lineage>
</organism>
<dbReference type="EMBL" id="FRAS01000007">
    <property type="protein sequence ID" value="SHK89557.1"/>
    <property type="molecule type" value="Genomic_DNA"/>
</dbReference>
<sequence length="282" mass="32064">MLLACQGEPKLPTSSSQEQLSRIDSLQTDTQVIRLVEGYAEHYRPFTLYQPDTALCRGVKSCVDCRAVRSWMKADFDGNGRTDVLVFGEKPFIVGTEKALICLLDSGKALPHPMGIGKYSEWHLGFDNFAEGMLPWIIEQKPKDLIAFARKVYDSEDTAGNYRCIVDTLILDKGRFIEYNPAPGRYSVKSIQFETTHCYGSCPVFKMTIDYKGKASYEALEYNRLSGRFTGLIDKDDLQELWYIVNYLKFRQMGGRYEVGETDHQTAVLTVTYEDGTADYRP</sequence>
<dbReference type="STRING" id="1121959.SAMN02746009_01768"/>
<dbReference type="Proteomes" id="UP000183947">
    <property type="component" value="Unassembled WGS sequence"/>
</dbReference>